<evidence type="ECO:0008006" key="3">
    <source>
        <dbReference type="Google" id="ProtNLM"/>
    </source>
</evidence>
<accession>A0A0B6S476</accession>
<dbReference type="Proteomes" id="UP000031838">
    <property type="component" value="Chromosome 2"/>
</dbReference>
<reference evidence="1 2" key="2">
    <citation type="journal article" date="2016" name="Appl. Microbiol. Biotechnol.">
        <title>Mutations improving production and secretion of extracellular lipase by Burkholderia glumae PG1.</title>
        <authorList>
            <person name="Knapp A."/>
            <person name="Voget S."/>
            <person name="Gao R."/>
            <person name="Zaburannyi N."/>
            <person name="Krysciak D."/>
            <person name="Breuer M."/>
            <person name="Hauer B."/>
            <person name="Streit W.R."/>
            <person name="Muller R."/>
            <person name="Daniel R."/>
            <person name="Jaeger K.E."/>
        </authorList>
    </citation>
    <scope>NUCLEOTIDE SEQUENCE [LARGE SCALE GENOMIC DNA]</scope>
    <source>
        <strain evidence="1 2">PG1</strain>
    </source>
</reference>
<evidence type="ECO:0000313" key="1">
    <source>
        <dbReference type="EMBL" id="AJK49209.1"/>
    </source>
</evidence>
<proteinExistence type="predicted"/>
<protein>
    <recommendedName>
        <fullName evidence="3">Fimbrial protein</fullName>
    </recommendedName>
</protein>
<name>A0A0B6S476_BURPL</name>
<dbReference type="EMBL" id="CP002581">
    <property type="protein sequence ID" value="AJK49209.1"/>
    <property type="molecule type" value="Genomic_DNA"/>
</dbReference>
<dbReference type="KEGG" id="bgp:BGL_2c11310"/>
<gene>
    <name evidence="1" type="ORF">BGL_2c11310</name>
</gene>
<reference evidence="2" key="1">
    <citation type="submission" date="2011-03" db="EMBL/GenBank/DDBJ databases">
        <authorList>
            <person name="Voget S."/>
            <person name="Streit W.R."/>
            <person name="Jaeger K.E."/>
            <person name="Daniel R."/>
        </authorList>
    </citation>
    <scope>NUCLEOTIDE SEQUENCE [LARGE SCALE GENOMIC DNA]</scope>
    <source>
        <strain evidence="2">PG1</strain>
    </source>
</reference>
<sequence>MCQFRGPVIDGYGNCTWQDNGDSITISLDVRFKENKIPFRKMISRTVEMWSYDSDGNYHALGFLPLFPVTVQMDGNPATMAYANRYDVWGMNNNMVYGGAGGGWINADASTVHITATFSGSARQAASVLVGNLNWSNQSHRNRYLTNEQMGAAYLYPGVQGAGCPVVPPDNPPQPPKAPITLIMVAPDWDLGELALQHGEKRFTAINDQLCFSYSDPTVAGINLVIDADSQNGVAGGQYQLKNVDDSTQVVPYSLVLDDGRSEVILPNQGKAALRLNVSSPTCFSPTFKTLVNPRLKPGNYMDVLTFTAVTKT</sequence>
<keyword evidence="2" id="KW-1185">Reference proteome</keyword>
<dbReference type="AlphaFoldDB" id="A0A0B6S476"/>
<organism evidence="1 2">
    <name type="scientific">Burkholderia plantarii</name>
    <dbReference type="NCBI Taxonomy" id="41899"/>
    <lineage>
        <taxon>Bacteria</taxon>
        <taxon>Pseudomonadati</taxon>
        <taxon>Pseudomonadota</taxon>
        <taxon>Betaproteobacteria</taxon>
        <taxon>Burkholderiales</taxon>
        <taxon>Burkholderiaceae</taxon>
        <taxon>Burkholderia</taxon>
    </lineage>
</organism>
<evidence type="ECO:0000313" key="2">
    <source>
        <dbReference type="Proteomes" id="UP000031838"/>
    </source>
</evidence>
<dbReference type="HOGENOM" id="CLU_887611_0_0_4"/>